<sequence>MNHAYRAAQRTTPLRIVGFLPLLLVVLHISTALAAPLRWSCDATWANAQENRQCTALVDQRFPAIVSTSELSTTIRVDVTTTERRSQTLTHADVFCDLGDGGVRKVASLALRRCRRVQTSASVVEDSNARVWSLYSVWHAYAAQTVTNQTFPLISVEDVIRSNGNLTIGDIYRPASNRAAARSFYYQYTPEAGPYCIYKRRPGEADPPLPDCVDINATLRRHAEMLTSAGVDSIIIDATNLGTFTNFSDVIQVRPTEVLLEGWSALRAQGIVTPTVAVWNKLPPGSDVWQHFLPLYNKYPDLMAKDTVHTGKYVFFVPTSAPIDPSIVAAIESNGGRNNIYVQEMWTFFPPSDFAVEWAFFSSCIDPATGGYTSSVATTDDCNQYVTTNSSVGSVATVSSSYQLDYGSLPFGAAGNVGVRTLQMQFKTALAKLPDADNILISSFNEELAQPQHNPYAATSSYVRSMGLEWDPAGAEELYVDTFGCDFARDYAPSRECGNRSLVMVTSCLRVWTLARSHWFRSRYGNASHPCDVIEGEACCTVAPEDERKAVWAFRKVDGTDFLVSVDPTEVAVLNASPAWKQVCAYMNGATTFCSDKSLMPTRWAVSGPFYTAAQPTESGAVMLYRCLAGGIKHFFTTDPHCEGQGAPEQDVGYLQPTRTGYAPRSFRRCFDNVNNVHYHSLDHPCPVGVEEAMYGFVL</sequence>
<protein>
    <submittedName>
        <fullName evidence="2">Uncharacterized protein</fullName>
    </submittedName>
</protein>
<reference evidence="2" key="1">
    <citation type="submission" date="2021-01" db="EMBL/GenBank/DDBJ databases">
        <authorList>
            <person name="Corre E."/>
            <person name="Pelletier E."/>
            <person name="Niang G."/>
            <person name="Scheremetjew M."/>
            <person name="Finn R."/>
            <person name="Kale V."/>
            <person name="Holt S."/>
            <person name="Cochrane G."/>
            <person name="Meng A."/>
            <person name="Brown T."/>
            <person name="Cohen L."/>
        </authorList>
    </citation>
    <scope>NUCLEOTIDE SEQUENCE</scope>
    <source>
        <strain evidence="2">CCAP 1951/1</strain>
    </source>
</reference>
<dbReference type="EMBL" id="HBGF01040439">
    <property type="protein sequence ID" value="CAD9139886.1"/>
    <property type="molecule type" value="Transcribed_RNA"/>
</dbReference>
<accession>A0A7S1MUS6</accession>
<evidence type="ECO:0000313" key="2">
    <source>
        <dbReference type="EMBL" id="CAD9139886.1"/>
    </source>
</evidence>
<dbReference type="AlphaFoldDB" id="A0A7S1MUS6"/>
<name>A0A7S1MUS6_NEODS</name>
<keyword evidence="1" id="KW-0732">Signal</keyword>
<proteinExistence type="predicted"/>
<gene>
    <name evidence="2" type="ORF">NDES1114_LOCUS27095</name>
</gene>
<feature type="signal peptide" evidence="1">
    <location>
        <begin position="1"/>
        <end position="34"/>
    </location>
</feature>
<organism evidence="2">
    <name type="scientific">Neobodo designis</name>
    <name type="common">Flagellated protozoan</name>
    <name type="synonym">Bodo designis</name>
    <dbReference type="NCBI Taxonomy" id="312471"/>
    <lineage>
        <taxon>Eukaryota</taxon>
        <taxon>Discoba</taxon>
        <taxon>Euglenozoa</taxon>
        <taxon>Kinetoplastea</taxon>
        <taxon>Metakinetoplastina</taxon>
        <taxon>Neobodonida</taxon>
        <taxon>Neobodo</taxon>
    </lineage>
</organism>
<evidence type="ECO:0000256" key="1">
    <source>
        <dbReference type="SAM" id="SignalP"/>
    </source>
</evidence>
<feature type="chain" id="PRO_5030538383" evidence="1">
    <location>
        <begin position="35"/>
        <end position="699"/>
    </location>
</feature>